<dbReference type="OrthoDB" id="6626310at2"/>
<keyword evidence="2" id="KW-1185">Reference proteome</keyword>
<evidence type="ECO:0000313" key="1">
    <source>
        <dbReference type="EMBL" id="SIT34851.1"/>
    </source>
</evidence>
<protein>
    <recommendedName>
        <fullName evidence="3">Apea-like HEPN domain-containing protein</fullName>
    </recommendedName>
</protein>
<evidence type="ECO:0000313" key="2">
    <source>
        <dbReference type="Proteomes" id="UP000187012"/>
    </source>
</evidence>
<evidence type="ECO:0008006" key="3">
    <source>
        <dbReference type="Google" id="ProtNLM"/>
    </source>
</evidence>
<reference evidence="1 2" key="1">
    <citation type="submission" date="2016-12" db="EMBL/GenBank/DDBJ databases">
        <authorList>
            <person name="Song W.-J."/>
            <person name="Kurnit D.M."/>
        </authorList>
    </citation>
    <scope>NUCLEOTIDE SEQUENCE [LARGE SCALE GENOMIC DNA]</scope>
    <source>
        <strain evidence="1 2">STM7296</strain>
    </source>
</reference>
<dbReference type="STRING" id="1247936.BN2475_10007"/>
<dbReference type="RefSeq" id="WP_094777534.1">
    <property type="nucleotide sequence ID" value="NZ_CYGX02000001.1"/>
</dbReference>
<dbReference type="AlphaFoldDB" id="A0A1N7RI68"/>
<accession>A0A1N7RI68</accession>
<organism evidence="1 2">
    <name type="scientific">Paraburkholderia ribeironis</name>
    <dbReference type="NCBI Taxonomy" id="1247936"/>
    <lineage>
        <taxon>Bacteria</taxon>
        <taxon>Pseudomonadati</taxon>
        <taxon>Pseudomonadota</taxon>
        <taxon>Betaproteobacteria</taxon>
        <taxon>Burkholderiales</taxon>
        <taxon>Burkholderiaceae</taxon>
        <taxon>Paraburkholderia</taxon>
    </lineage>
</organism>
<dbReference type="Proteomes" id="UP000187012">
    <property type="component" value="Unassembled WGS sequence"/>
</dbReference>
<gene>
    <name evidence="1" type="ORF">BN2475_10007</name>
</gene>
<name>A0A1N7RI68_9BURK</name>
<dbReference type="EMBL" id="CYGX02000001">
    <property type="protein sequence ID" value="SIT34851.1"/>
    <property type="molecule type" value="Genomic_DNA"/>
</dbReference>
<sequence length="630" mass="69893">MRTDRRISSVQPLTSRQRFFCDCWFNLVHEASLDAFRVRAMNPLNITRELLRMFDVEHAKEPDIGRVALEACEVLGATSILSDPVFQPAASQFTALLKDVADSKPVKSASEDGGKTTEAARLAGTQLLKNRFLVDAFGRELIHALEEHFVPKSIAWLSGELAVLDNGATFDAHEPHLRGIDNVLSALLSTLVNQGWSFPSLFKLYREMLLPADAGTSTRLYVFADALRDVFRRLTGDPKPYRITFQINGVSKPTSFPQNVGAIAFSATAPEVGAGSSGYVQRYARAFGGRLFATMTVEAQDGRIAGSIASDQIAGVLDVVRYDYERKNVQLADTFLVEKTNRHILLPLPGSVPNPDSSLSSAQLEVFMRRLQELVTSGTLATETKDRIYSAFRLYRTGADSSNFENKLVNWWTAVEYLVKGSGSAGDGIGNGVEQSLAPTVTLSYLPKHLVALREILVNELKIELADAAGKPVELKGMGLAEFYALLQNQVYRDAVENACAESPFVRLHLRRLFEVFTNKGKLQTTLANHERRMRWHVQRIYRARCDIVHSGQRMVDATLLCANLEFYLKTVLATFLEALHRHPTLSSAREFFDRQEHALKLVRSELASNQDALLLSMLANRDAANAAAA</sequence>
<proteinExistence type="predicted"/>